<dbReference type="InterPro" id="IPR050471">
    <property type="entry name" value="AB_hydrolase"/>
</dbReference>
<accession>A0A3D9ZXD9</accession>
<dbReference type="InterPro" id="IPR000073">
    <property type="entry name" value="AB_hydrolase_1"/>
</dbReference>
<dbReference type="FunFam" id="3.40.50.1820:FF:000205">
    <property type="entry name" value="Non-haem bromoperoxidase BPO-A2"/>
    <property type="match status" value="1"/>
</dbReference>
<proteinExistence type="inferred from homology"/>
<comment type="similarity">
    <text evidence="2">Belongs to the AB hydrolase superfamily. Bacterial non-heme haloperoxidase / perhydrolase family.</text>
</comment>
<dbReference type="EMBL" id="QUMQ01000001">
    <property type="protein sequence ID" value="REG01245.1"/>
    <property type="molecule type" value="Genomic_DNA"/>
</dbReference>
<evidence type="ECO:0000256" key="1">
    <source>
        <dbReference type="ARBA" id="ARBA00022559"/>
    </source>
</evidence>
<keyword evidence="5" id="KW-1185">Reference proteome</keyword>
<feature type="domain" description="AB hydrolase-1" evidence="3">
    <location>
        <begin position="45"/>
        <end position="281"/>
    </location>
</feature>
<comment type="caution">
    <text evidence="4">The sequence shown here is derived from an EMBL/GenBank/DDBJ whole genome shotgun (WGS) entry which is preliminary data.</text>
</comment>
<evidence type="ECO:0000256" key="2">
    <source>
        <dbReference type="ARBA" id="ARBA00038128"/>
    </source>
</evidence>
<gene>
    <name evidence="4" type="ORF">DFJ67_7325</name>
</gene>
<dbReference type="AlphaFoldDB" id="A0A3D9ZXD9"/>
<dbReference type="GO" id="GO:0004601">
    <property type="term" value="F:peroxidase activity"/>
    <property type="evidence" value="ECO:0007669"/>
    <property type="project" value="UniProtKB-KW"/>
</dbReference>
<dbReference type="PRINTS" id="PR00111">
    <property type="entry name" value="ABHYDROLASE"/>
</dbReference>
<name>A0A3D9ZXD9_9ACTN</name>
<reference evidence="4 5" key="1">
    <citation type="submission" date="2018-08" db="EMBL/GenBank/DDBJ databases">
        <title>Sequencing the genomes of 1000 actinobacteria strains.</title>
        <authorList>
            <person name="Klenk H.-P."/>
        </authorList>
    </citation>
    <scope>NUCLEOTIDE SEQUENCE [LARGE SCALE GENOMIC DNA]</scope>
    <source>
        <strain evidence="4 5">DSM 44099</strain>
    </source>
</reference>
<organism evidence="4 5">
    <name type="scientific">Asanoa ferruginea</name>
    <dbReference type="NCBI Taxonomy" id="53367"/>
    <lineage>
        <taxon>Bacteria</taxon>
        <taxon>Bacillati</taxon>
        <taxon>Actinomycetota</taxon>
        <taxon>Actinomycetes</taxon>
        <taxon>Micromonosporales</taxon>
        <taxon>Micromonosporaceae</taxon>
        <taxon>Asanoa</taxon>
    </lineage>
</organism>
<dbReference type="PANTHER" id="PTHR43433:SF4">
    <property type="entry name" value="NON-HEME CHLOROPEROXIDASE-RELATED"/>
    <property type="match status" value="1"/>
</dbReference>
<dbReference type="Pfam" id="PF00561">
    <property type="entry name" value="Abhydrolase_1"/>
    <property type="match status" value="1"/>
</dbReference>
<evidence type="ECO:0000313" key="5">
    <source>
        <dbReference type="Proteomes" id="UP000256913"/>
    </source>
</evidence>
<dbReference type="SUPFAM" id="SSF53474">
    <property type="entry name" value="alpha/beta-Hydrolases"/>
    <property type="match status" value="1"/>
</dbReference>
<dbReference type="InterPro" id="IPR029058">
    <property type="entry name" value="AB_hydrolase_fold"/>
</dbReference>
<dbReference type="Proteomes" id="UP000256913">
    <property type="component" value="Unassembled WGS sequence"/>
</dbReference>
<dbReference type="PANTHER" id="PTHR43433">
    <property type="entry name" value="HYDROLASE, ALPHA/BETA FOLD FAMILY PROTEIN"/>
    <property type="match status" value="1"/>
</dbReference>
<sequence length="295" mass="32697">MAWTAVGSVEGIDTNGEVQMPYVTVGQENTEPIQIYYEDHGEGTPVVLIHGYPLSGQSWEKIARPLQGKYRLVTMDRRGFGKSSQPGSGYDYDTFTADFNILMETLDLNDAVLIGHSMGTGEITRYLGQYGSARVSKGVLLSPLAPMLVKTDDNPEGVDRSVFTGIQELALKDRPLWIKQFFDLFFNVKDTMGNRLSQEAWNAHWNVGITASPVASYDCVESWLTDFRDDVGRIDVPMLAVQGTADQVLPFASTGKRLPPLIKDLKLVAIEYAPHSIPWTHADECNAAIKDFMAE</sequence>
<keyword evidence="1" id="KW-0575">Peroxidase</keyword>
<evidence type="ECO:0000313" key="4">
    <source>
        <dbReference type="EMBL" id="REG01245.1"/>
    </source>
</evidence>
<protein>
    <submittedName>
        <fullName evidence="4">Pimeloyl-ACP methyl ester carboxylesterase</fullName>
    </submittedName>
</protein>
<evidence type="ECO:0000259" key="3">
    <source>
        <dbReference type="Pfam" id="PF00561"/>
    </source>
</evidence>
<dbReference type="Gene3D" id="3.40.50.1820">
    <property type="entry name" value="alpha/beta hydrolase"/>
    <property type="match status" value="1"/>
</dbReference>
<keyword evidence="1" id="KW-0560">Oxidoreductase</keyword>